<sequence>MTKQLDPWDDASILADRLSNPNANLFVIIGAESWCAKCRELRPQFDELAKRADPSDVWLWLDLEDHVDFIGDYVPDNLPMLVSYRGARFQSCLHVHASLDVMSSSEEKGEAADPGIRARLLQHDWVK</sequence>
<reference evidence="1 2" key="1">
    <citation type="submission" date="2019-02" db="EMBL/GenBank/DDBJ databases">
        <title>Draft Genome Sequences of Six Type Strains of the Genus Massilia.</title>
        <authorList>
            <person name="Miess H."/>
            <person name="Frediansyhah A."/>
            <person name="Gross H."/>
        </authorList>
    </citation>
    <scope>NUCLEOTIDE SEQUENCE [LARGE SCALE GENOMIC DNA]</scope>
    <source>
        <strain evidence="1 2">DSM 17473</strain>
    </source>
</reference>
<dbReference type="InterPro" id="IPR036249">
    <property type="entry name" value="Thioredoxin-like_sf"/>
</dbReference>
<dbReference type="OrthoDB" id="7062003at2"/>
<gene>
    <name evidence="1" type="ORF">EWM63_29175</name>
</gene>
<evidence type="ECO:0000313" key="2">
    <source>
        <dbReference type="Proteomes" id="UP000290637"/>
    </source>
</evidence>
<name>A0A4P6L4D7_9BURK</name>
<dbReference type="KEGG" id="plue:EWM63_29175"/>
<dbReference type="RefSeq" id="WP_130189643.1">
    <property type="nucleotide sequence ID" value="NZ_CP035913.1"/>
</dbReference>
<dbReference type="Gene3D" id="3.40.30.10">
    <property type="entry name" value="Glutaredoxin"/>
    <property type="match status" value="1"/>
</dbReference>
<accession>A0A4P6L4D7</accession>
<dbReference type="Proteomes" id="UP000290637">
    <property type="component" value="Chromosome"/>
</dbReference>
<keyword evidence="2" id="KW-1185">Reference proteome</keyword>
<organism evidence="1 2">
    <name type="scientific">Pseudoduganella lutea</name>
    <dbReference type="NCBI Taxonomy" id="321985"/>
    <lineage>
        <taxon>Bacteria</taxon>
        <taxon>Pseudomonadati</taxon>
        <taxon>Pseudomonadota</taxon>
        <taxon>Betaproteobacteria</taxon>
        <taxon>Burkholderiales</taxon>
        <taxon>Oxalobacteraceae</taxon>
        <taxon>Telluria group</taxon>
        <taxon>Pseudoduganella</taxon>
    </lineage>
</organism>
<dbReference type="AlphaFoldDB" id="A0A4P6L4D7"/>
<proteinExistence type="predicted"/>
<evidence type="ECO:0000313" key="1">
    <source>
        <dbReference type="EMBL" id="QBE66536.1"/>
    </source>
</evidence>
<protein>
    <submittedName>
        <fullName evidence="1">Thioredoxin</fullName>
    </submittedName>
</protein>
<dbReference type="EMBL" id="CP035913">
    <property type="protein sequence ID" value="QBE66536.1"/>
    <property type="molecule type" value="Genomic_DNA"/>
</dbReference>
<dbReference type="SUPFAM" id="SSF52833">
    <property type="entry name" value="Thioredoxin-like"/>
    <property type="match status" value="1"/>
</dbReference>